<protein>
    <submittedName>
        <fullName evidence="1">Uncharacterized protein</fullName>
    </submittedName>
</protein>
<dbReference type="AlphaFoldDB" id="T1JWY8"/>
<evidence type="ECO:0000313" key="1">
    <source>
        <dbReference type="EnsemblMetazoa" id="tetur02g10000.1"/>
    </source>
</evidence>
<dbReference type="EnsemblMetazoa" id="tetur02g10000.1">
    <property type="protein sequence ID" value="tetur02g10000.1"/>
    <property type="gene ID" value="tetur02g10000"/>
</dbReference>
<dbReference type="EMBL" id="CAEY01000818">
    <property type="status" value="NOT_ANNOTATED_CDS"/>
    <property type="molecule type" value="Genomic_DNA"/>
</dbReference>
<dbReference type="Proteomes" id="UP000015104">
    <property type="component" value="Unassembled WGS sequence"/>
</dbReference>
<organism evidence="1 2">
    <name type="scientific">Tetranychus urticae</name>
    <name type="common">Two-spotted spider mite</name>
    <dbReference type="NCBI Taxonomy" id="32264"/>
    <lineage>
        <taxon>Eukaryota</taxon>
        <taxon>Metazoa</taxon>
        <taxon>Ecdysozoa</taxon>
        <taxon>Arthropoda</taxon>
        <taxon>Chelicerata</taxon>
        <taxon>Arachnida</taxon>
        <taxon>Acari</taxon>
        <taxon>Acariformes</taxon>
        <taxon>Trombidiformes</taxon>
        <taxon>Prostigmata</taxon>
        <taxon>Eleutherengona</taxon>
        <taxon>Raphignathae</taxon>
        <taxon>Tetranychoidea</taxon>
        <taxon>Tetranychidae</taxon>
        <taxon>Tetranychus</taxon>
    </lineage>
</organism>
<reference evidence="1" key="2">
    <citation type="submission" date="2015-06" db="UniProtKB">
        <authorList>
            <consortium name="EnsemblMetazoa"/>
        </authorList>
    </citation>
    <scope>IDENTIFICATION</scope>
</reference>
<keyword evidence="2" id="KW-1185">Reference proteome</keyword>
<accession>T1JWY8</accession>
<name>T1JWY8_TETUR</name>
<reference evidence="2" key="1">
    <citation type="submission" date="2011-08" db="EMBL/GenBank/DDBJ databases">
        <authorList>
            <person name="Rombauts S."/>
        </authorList>
    </citation>
    <scope>NUCLEOTIDE SEQUENCE</scope>
    <source>
        <strain evidence="2">London</strain>
    </source>
</reference>
<evidence type="ECO:0000313" key="2">
    <source>
        <dbReference type="Proteomes" id="UP000015104"/>
    </source>
</evidence>
<proteinExistence type="predicted"/>
<sequence length="31" mass="3655">MSSIVIAKSVWEMLCERPHRSKQRNTQTKLP</sequence>
<dbReference type="HOGENOM" id="CLU_3399850_0_0_1"/>